<sequence length="369" mass="40967">MSIHARWSDAADLWRPLFDAPQGSPFQSARWLARWYETFGSRPGVTPVLVHVADAAGRPALGLPLVIRKVGGLRQLEFADLDVSDYNAPLAGIAAPQDRREALALWAAIRKALPAADCVLFEKMLPEMNGRPNPLALALPVRPSSLFGSYLRVETDWEGWLRAQDKHLRKELGRFWRVFTRDERARFDVITDLDEALRRYGQLEIQQSARIKGLGLPYLLDDPLYAGFYRALLRDGLDDGSVIFAALTAGDKLVAGLLGVASGDHLTFVRISAALDEWSNCSPGRLVIERSMEALSRGGFRTFDFGIGDYPYKRSFGPETIPLVELYQALSWRGRPAVALAACKAAAKAGIKRHPALERFVRRLMGRAA</sequence>
<name>A0ABU0H8D8_9HYPH</name>
<evidence type="ECO:0000313" key="2">
    <source>
        <dbReference type="EMBL" id="MDQ0438575.1"/>
    </source>
</evidence>
<dbReference type="InterPro" id="IPR016181">
    <property type="entry name" value="Acyl_CoA_acyltransferase"/>
</dbReference>
<dbReference type="RefSeq" id="WP_266349484.1">
    <property type="nucleotide sequence ID" value="NZ_JAPKNG010000004.1"/>
</dbReference>
<accession>A0ABU0H8D8</accession>
<dbReference type="Pfam" id="PF13480">
    <property type="entry name" value="Acetyltransf_6"/>
    <property type="match status" value="1"/>
</dbReference>
<gene>
    <name evidence="2" type="ORF">QO014_002970</name>
</gene>
<dbReference type="Proteomes" id="UP001241603">
    <property type="component" value="Unassembled WGS sequence"/>
</dbReference>
<keyword evidence="3" id="KW-1185">Reference proteome</keyword>
<feature type="domain" description="BioF2-like acetyltransferase" evidence="1">
    <location>
        <begin position="167"/>
        <end position="314"/>
    </location>
</feature>
<dbReference type="InterPro" id="IPR038740">
    <property type="entry name" value="BioF2-like_GNAT_dom"/>
</dbReference>
<evidence type="ECO:0000259" key="1">
    <source>
        <dbReference type="Pfam" id="PF13480"/>
    </source>
</evidence>
<proteinExistence type="predicted"/>
<dbReference type="SUPFAM" id="SSF55729">
    <property type="entry name" value="Acyl-CoA N-acyltransferases (Nat)"/>
    <property type="match status" value="1"/>
</dbReference>
<reference evidence="2 3" key="1">
    <citation type="submission" date="2023-07" db="EMBL/GenBank/DDBJ databases">
        <title>Genomic Encyclopedia of Type Strains, Phase IV (KMG-IV): sequencing the most valuable type-strain genomes for metagenomic binning, comparative biology and taxonomic classification.</title>
        <authorList>
            <person name="Goeker M."/>
        </authorList>
    </citation>
    <scope>NUCLEOTIDE SEQUENCE [LARGE SCALE GENOMIC DNA]</scope>
    <source>
        <strain evidence="2 3">B6-8</strain>
    </source>
</reference>
<protein>
    <submittedName>
        <fullName evidence="2">CelD/BcsL family acetyltransferase involved in cellulose biosynthesis</fullName>
    </submittedName>
</protein>
<dbReference type="Gene3D" id="3.40.630.30">
    <property type="match status" value="1"/>
</dbReference>
<evidence type="ECO:0000313" key="3">
    <source>
        <dbReference type="Proteomes" id="UP001241603"/>
    </source>
</evidence>
<comment type="caution">
    <text evidence="2">The sequence shown here is derived from an EMBL/GenBank/DDBJ whole genome shotgun (WGS) entry which is preliminary data.</text>
</comment>
<organism evidence="2 3">
    <name type="scientific">Kaistia dalseonensis</name>
    <dbReference type="NCBI Taxonomy" id="410840"/>
    <lineage>
        <taxon>Bacteria</taxon>
        <taxon>Pseudomonadati</taxon>
        <taxon>Pseudomonadota</taxon>
        <taxon>Alphaproteobacteria</taxon>
        <taxon>Hyphomicrobiales</taxon>
        <taxon>Kaistiaceae</taxon>
        <taxon>Kaistia</taxon>
    </lineage>
</organism>
<dbReference type="EMBL" id="JAUSVO010000004">
    <property type="protein sequence ID" value="MDQ0438575.1"/>
    <property type="molecule type" value="Genomic_DNA"/>
</dbReference>